<evidence type="ECO:0000256" key="2">
    <source>
        <dbReference type="ARBA" id="ARBA00011062"/>
    </source>
</evidence>
<dbReference type="InterPro" id="IPR002828">
    <property type="entry name" value="SurE-like_Pase/nucleotidase"/>
</dbReference>
<reference evidence="8" key="1">
    <citation type="submission" date="2021-04" db="EMBL/GenBank/DDBJ databases">
        <title>Sequencing of actinobacteria type strains.</title>
        <authorList>
            <person name="Nguyen G.-S."/>
            <person name="Wentzel A."/>
        </authorList>
    </citation>
    <scope>NUCLEOTIDE SEQUENCE</scope>
    <source>
        <strain evidence="8">DSM 42095</strain>
    </source>
</reference>
<dbReference type="GO" id="GO:0046872">
    <property type="term" value="F:metal ion binding"/>
    <property type="evidence" value="ECO:0007669"/>
    <property type="project" value="UniProtKB-KW"/>
</dbReference>
<evidence type="ECO:0000313" key="8">
    <source>
        <dbReference type="EMBL" id="MBR7673015.1"/>
    </source>
</evidence>
<evidence type="ECO:0000256" key="5">
    <source>
        <dbReference type="ARBA" id="ARBA00022801"/>
    </source>
</evidence>
<evidence type="ECO:0000256" key="6">
    <source>
        <dbReference type="SAM" id="MobiDB-lite"/>
    </source>
</evidence>
<accession>A0A8T4IMH2</accession>
<name>A0A8T4IMH2_9ACTN</name>
<evidence type="ECO:0000259" key="7">
    <source>
        <dbReference type="Pfam" id="PF01975"/>
    </source>
</evidence>
<dbReference type="EC" id="3.1.3.5" evidence="3"/>
<feature type="non-terminal residue" evidence="8">
    <location>
        <position position="1"/>
    </location>
</feature>
<organism evidence="8 9">
    <name type="scientific">Streptomyces daliensis</name>
    <dbReference type="NCBI Taxonomy" id="299421"/>
    <lineage>
        <taxon>Bacteria</taxon>
        <taxon>Bacillati</taxon>
        <taxon>Actinomycetota</taxon>
        <taxon>Actinomycetes</taxon>
        <taxon>Kitasatosporales</taxon>
        <taxon>Streptomycetaceae</taxon>
        <taxon>Streptomyces</taxon>
    </lineage>
</organism>
<evidence type="ECO:0000256" key="4">
    <source>
        <dbReference type="ARBA" id="ARBA00022723"/>
    </source>
</evidence>
<dbReference type="GO" id="GO:0008253">
    <property type="term" value="F:5'-nucleotidase activity"/>
    <property type="evidence" value="ECO:0007669"/>
    <property type="project" value="UniProtKB-EC"/>
</dbReference>
<sequence length="295" mass="30061">SGVAGARPAEPESRVRAEAGLRVLVSNDDGYRHPYIRLLAQALRRAGHEAVIVAPDGNRSGSGTGVNYERGATVRAEETGPGVWSVSGSPGDAVAFGIQHVFAGDPPDLVVSGVNPGPNTGPTANHSGTVGATVAAQELGVPALAVSAGVDLTSPDDPFPSAPLAADFAARTVDRLARTAGRGALLPAYTALNVNVPAKPDGGVAFTHLGRAQEITREFVPAPDTCATCYTVSVGLDPSAPEPVGGADTSALRAGDVSLSLLTGDWGAPGWARGERPPDERDVRRTRARLAGLHP</sequence>
<dbReference type="EMBL" id="JAGSMN010000156">
    <property type="protein sequence ID" value="MBR7673015.1"/>
    <property type="molecule type" value="Genomic_DNA"/>
</dbReference>
<comment type="catalytic activity">
    <reaction evidence="1">
        <text>a ribonucleoside 5'-phosphate + H2O = a ribonucleoside + phosphate</text>
        <dbReference type="Rhea" id="RHEA:12484"/>
        <dbReference type="ChEBI" id="CHEBI:15377"/>
        <dbReference type="ChEBI" id="CHEBI:18254"/>
        <dbReference type="ChEBI" id="CHEBI:43474"/>
        <dbReference type="ChEBI" id="CHEBI:58043"/>
        <dbReference type="EC" id="3.1.3.5"/>
    </reaction>
</comment>
<dbReference type="Gene3D" id="3.40.1210.10">
    <property type="entry name" value="Survival protein SurE-like phosphatase/nucleotidase"/>
    <property type="match status" value="1"/>
</dbReference>
<dbReference type="InterPro" id="IPR030048">
    <property type="entry name" value="SurE"/>
</dbReference>
<feature type="compositionally biased region" description="Basic and acidic residues" evidence="6">
    <location>
        <begin position="273"/>
        <end position="285"/>
    </location>
</feature>
<dbReference type="HAMAP" id="MF_00060">
    <property type="entry name" value="SurE"/>
    <property type="match status" value="1"/>
</dbReference>
<dbReference type="AlphaFoldDB" id="A0A8T4IMH2"/>
<protein>
    <recommendedName>
        <fullName evidence="3">5'-nucleotidase</fullName>
        <ecNumber evidence="3">3.1.3.5</ecNumber>
    </recommendedName>
</protein>
<feature type="domain" description="Survival protein SurE-like phosphatase/nucleotidase" evidence="7">
    <location>
        <begin position="23"/>
        <end position="212"/>
    </location>
</feature>
<comment type="similarity">
    <text evidence="2">Belongs to the SurE nucleotidase family.</text>
</comment>
<gene>
    <name evidence="8" type="ORF">KDA82_08300</name>
</gene>
<dbReference type="Proteomes" id="UP000675554">
    <property type="component" value="Unassembled WGS sequence"/>
</dbReference>
<evidence type="ECO:0000313" key="9">
    <source>
        <dbReference type="Proteomes" id="UP000675554"/>
    </source>
</evidence>
<dbReference type="InterPro" id="IPR036523">
    <property type="entry name" value="SurE-like_sf"/>
</dbReference>
<dbReference type="PANTHER" id="PTHR30457:SF0">
    <property type="entry name" value="PHOSPHATASE, PUTATIVE (AFU_ORTHOLOGUE AFUA_4G01070)-RELATED"/>
    <property type="match status" value="1"/>
</dbReference>
<feature type="region of interest" description="Disordered" evidence="6">
    <location>
        <begin position="270"/>
        <end position="295"/>
    </location>
</feature>
<evidence type="ECO:0000256" key="3">
    <source>
        <dbReference type="ARBA" id="ARBA00012643"/>
    </source>
</evidence>
<keyword evidence="9" id="KW-1185">Reference proteome</keyword>
<dbReference type="Pfam" id="PF01975">
    <property type="entry name" value="SurE"/>
    <property type="match status" value="1"/>
</dbReference>
<dbReference type="PANTHER" id="PTHR30457">
    <property type="entry name" value="5'-NUCLEOTIDASE SURE"/>
    <property type="match status" value="1"/>
</dbReference>
<keyword evidence="4" id="KW-0479">Metal-binding</keyword>
<keyword evidence="5" id="KW-0378">Hydrolase</keyword>
<comment type="caution">
    <text evidence="8">The sequence shown here is derived from an EMBL/GenBank/DDBJ whole genome shotgun (WGS) entry which is preliminary data.</text>
</comment>
<proteinExistence type="inferred from homology"/>
<evidence type="ECO:0000256" key="1">
    <source>
        <dbReference type="ARBA" id="ARBA00000815"/>
    </source>
</evidence>
<dbReference type="SUPFAM" id="SSF64167">
    <property type="entry name" value="SurE-like"/>
    <property type="match status" value="1"/>
</dbReference>